<evidence type="ECO:0000313" key="2">
    <source>
        <dbReference type="Proteomes" id="UP000238634"/>
    </source>
</evidence>
<evidence type="ECO:0000313" key="1">
    <source>
        <dbReference type="EMBL" id="PSB20542.1"/>
    </source>
</evidence>
<accession>A0A2T1DJ93</accession>
<organism evidence="1 2">
    <name type="scientific">Phormidesmis priestleyi ULC007</name>
    <dbReference type="NCBI Taxonomy" id="1920490"/>
    <lineage>
        <taxon>Bacteria</taxon>
        <taxon>Bacillati</taxon>
        <taxon>Cyanobacteriota</taxon>
        <taxon>Cyanophyceae</taxon>
        <taxon>Leptolyngbyales</taxon>
        <taxon>Leptolyngbyaceae</taxon>
        <taxon>Phormidesmis</taxon>
    </lineage>
</organism>
<proteinExistence type="predicted"/>
<sequence>MSYRLTEWQAHVLTEVGGILAGILEFDRPIEVAIRLKAIAADLEQAYGDDPPLIPPSNRLEVPIGWIDGEPIYREESA</sequence>
<protein>
    <submittedName>
        <fullName evidence="1">Uncharacterized protein</fullName>
    </submittedName>
</protein>
<reference evidence="1 2" key="2">
    <citation type="submission" date="2018-03" db="EMBL/GenBank/DDBJ databases">
        <title>The ancient ancestry and fast evolution of plastids.</title>
        <authorList>
            <person name="Moore K.R."/>
            <person name="Magnabosco C."/>
            <person name="Momper L."/>
            <person name="Gold D.A."/>
            <person name="Bosak T."/>
            <person name="Fournier G.P."/>
        </authorList>
    </citation>
    <scope>NUCLEOTIDE SEQUENCE [LARGE SCALE GENOMIC DNA]</scope>
    <source>
        <strain evidence="1 2">ULC007</strain>
    </source>
</reference>
<comment type="caution">
    <text evidence="1">The sequence shown here is derived from an EMBL/GenBank/DDBJ whole genome shotgun (WGS) entry which is preliminary data.</text>
</comment>
<reference evidence="1 2" key="1">
    <citation type="submission" date="2018-02" db="EMBL/GenBank/DDBJ databases">
        <authorList>
            <person name="Cohen D.B."/>
            <person name="Kent A.D."/>
        </authorList>
    </citation>
    <scope>NUCLEOTIDE SEQUENCE [LARGE SCALE GENOMIC DNA]</scope>
    <source>
        <strain evidence="1 2">ULC007</strain>
    </source>
</reference>
<dbReference type="EMBL" id="PVWG01000005">
    <property type="protein sequence ID" value="PSB20542.1"/>
    <property type="molecule type" value="Genomic_DNA"/>
</dbReference>
<dbReference type="AlphaFoldDB" id="A0A2T1DJ93"/>
<dbReference type="Proteomes" id="UP000238634">
    <property type="component" value="Unassembled WGS sequence"/>
</dbReference>
<gene>
    <name evidence="1" type="ORF">C7B65_06455</name>
</gene>
<keyword evidence="2" id="KW-1185">Reference proteome</keyword>
<name>A0A2T1DJ93_9CYAN</name>
<dbReference type="STRING" id="1920490.GCA_001895925_02571"/>